<evidence type="ECO:0000256" key="3">
    <source>
        <dbReference type="ARBA" id="ARBA00023163"/>
    </source>
</evidence>
<keyword evidence="2" id="KW-0805">Transcription regulation</keyword>
<dbReference type="SMART" id="SM00353">
    <property type="entry name" value="HLH"/>
    <property type="match status" value="1"/>
</dbReference>
<evidence type="ECO:0000256" key="2">
    <source>
        <dbReference type="ARBA" id="ARBA00023015"/>
    </source>
</evidence>
<feature type="compositionally biased region" description="Polar residues" evidence="6">
    <location>
        <begin position="62"/>
        <end position="80"/>
    </location>
</feature>
<dbReference type="InterPro" id="IPR054502">
    <property type="entry name" value="bHLH-TF_ACT-like_plant"/>
</dbReference>
<feature type="compositionally biased region" description="Polar residues" evidence="6">
    <location>
        <begin position="313"/>
        <end position="323"/>
    </location>
</feature>
<dbReference type="Pfam" id="PF00010">
    <property type="entry name" value="HLH"/>
    <property type="match status" value="1"/>
</dbReference>
<feature type="region of interest" description="Disordered" evidence="6">
    <location>
        <begin position="62"/>
        <end position="228"/>
    </location>
</feature>
<dbReference type="GO" id="GO:0005634">
    <property type="term" value="C:nucleus"/>
    <property type="evidence" value="ECO:0007669"/>
    <property type="project" value="UniProtKB-SubCell"/>
</dbReference>
<feature type="compositionally biased region" description="Basic and acidic residues" evidence="6">
    <location>
        <begin position="196"/>
        <end position="212"/>
    </location>
</feature>
<accession>A0AAD7L6T7</accession>
<dbReference type="InterPro" id="IPR052610">
    <property type="entry name" value="bHLH_transcription_regulator"/>
</dbReference>
<dbReference type="Gene3D" id="4.10.280.10">
    <property type="entry name" value="Helix-loop-helix DNA-binding domain"/>
    <property type="match status" value="1"/>
</dbReference>
<evidence type="ECO:0000256" key="6">
    <source>
        <dbReference type="SAM" id="MobiDB-lite"/>
    </source>
</evidence>
<evidence type="ECO:0000256" key="4">
    <source>
        <dbReference type="ARBA" id="ARBA00023242"/>
    </source>
</evidence>
<name>A0AAD7L6T7_QUISA</name>
<keyword evidence="3" id="KW-0804">Transcription</keyword>
<comment type="subcellular location">
    <subcellularLocation>
        <location evidence="1">Nucleus</location>
    </subcellularLocation>
</comment>
<feature type="domain" description="BHLH" evidence="7">
    <location>
        <begin position="221"/>
        <end position="270"/>
    </location>
</feature>
<keyword evidence="5" id="KW-0175">Coiled coil</keyword>
<protein>
    <submittedName>
        <fullName evidence="8">Transcription factor bHLH18-like</fullName>
    </submittedName>
</protein>
<feature type="coiled-coil region" evidence="5">
    <location>
        <begin position="260"/>
        <end position="287"/>
    </location>
</feature>
<dbReference type="CDD" id="cd11452">
    <property type="entry name" value="bHLH_AtNAI1_like"/>
    <property type="match status" value="1"/>
</dbReference>
<reference evidence="8" key="1">
    <citation type="journal article" date="2023" name="Science">
        <title>Elucidation of the pathway for biosynthesis of saponin adjuvants from the soapbark tree.</title>
        <authorList>
            <person name="Reed J."/>
            <person name="Orme A."/>
            <person name="El-Demerdash A."/>
            <person name="Owen C."/>
            <person name="Martin L.B.B."/>
            <person name="Misra R.C."/>
            <person name="Kikuchi S."/>
            <person name="Rejzek M."/>
            <person name="Martin A.C."/>
            <person name="Harkess A."/>
            <person name="Leebens-Mack J."/>
            <person name="Louveau T."/>
            <person name="Stephenson M.J."/>
            <person name="Osbourn A."/>
        </authorList>
    </citation>
    <scope>NUCLEOTIDE SEQUENCE</scope>
    <source>
        <strain evidence="8">S10</strain>
    </source>
</reference>
<dbReference type="InterPro" id="IPR036638">
    <property type="entry name" value="HLH_DNA-bd_sf"/>
</dbReference>
<feature type="region of interest" description="Disordered" evidence="6">
    <location>
        <begin position="302"/>
        <end position="340"/>
    </location>
</feature>
<dbReference type="SUPFAM" id="SSF47459">
    <property type="entry name" value="HLH, helix-loop-helix DNA-binding domain"/>
    <property type="match status" value="1"/>
</dbReference>
<dbReference type="PROSITE" id="PS50888">
    <property type="entry name" value="BHLH"/>
    <property type="match status" value="1"/>
</dbReference>
<evidence type="ECO:0000256" key="5">
    <source>
        <dbReference type="SAM" id="Coils"/>
    </source>
</evidence>
<evidence type="ECO:0000313" key="9">
    <source>
        <dbReference type="Proteomes" id="UP001163823"/>
    </source>
</evidence>
<dbReference type="KEGG" id="qsa:O6P43_024488"/>
<comment type="caution">
    <text evidence="8">The sequence shown here is derived from an EMBL/GenBank/DDBJ whole genome shotgun (WGS) entry which is preliminary data.</text>
</comment>
<feature type="compositionally biased region" description="Low complexity" evidence="6">
    <location>
        <begin position="182"/>
        <end position="193"/>
    </location>
</feature>
<evidence type="ECO:0000313" key="8">
    <source>
        <dbReference type="EMBL" id="KAJ7952683.1"/>
    </source>
</evidence>
<sequence>MDATWTSWLSDELEWEDYNLMDQCDIDDDHPTLAFSGFDYQENFHNQRCLSSASFSSYPTLTNAGNTLPDPNNTTSTDETCSGDFNMERPSKQPKTASNSNNNINTASSGSNNTEQYYVVSPQRPTISDPDHDPDSPSFYILSFEKSDSPPPPTAADITNHKRQPYGYRECSPPVHLKQNDKSSSSKSKGPSSLENKTHEEPNVRVTQDTKKSKTTARSPTHAQDHIMAERMRREKLTQRFIALSALIPGLKKIDKASVLADAIKYVKQLQEHVKVLEDQKSQSKKRSVESVLFVKKSQLSSPDQDDMVSSVVPESTACSNTSSDDDGHGNSDESLPEVEARVSDKDVLIRIHCEKHKGIFMNVLKEIENLSLSVLNSSVLPFGSSILDITIIAQMDDGYSLTVKELANNLRQAIFNFM</sequence>
<dbReference type="GO" id="GO:0080090">
    <property type="term" value="P:regulation of primary metabolic process"/>
    <property type="evidence" value="ECO:0007669"/>
    <property type="project" value="UniProtKB-ARBA"/>
</dbReference>
<feature type="compositionally biased region" description="Low complexity" evidence="6">
    <location>
        <begin position="96"/>
        <end position="114"/>
    </location>
</feature>
<dbReference type="PANTHER" id="PTHR45959">
    <property type="entry name" value="BHLH TRANSCRIPTION FACTOR"/>
    <property type="match status" value="1"/>
</dbReference>
<dbReference type="GO" id="GO:0046983">
    <property type="term" value="F:protein dimerization activity"/>
    <property type="evidence" value="ECO:0007669"/>
    <property type="project" value="InterPro"/>
</dbReference>
<dbReference type="PANTHER" id="PTHR45959:SF73">
    <property type="entry name" value="TRANSCRIPTION FACTOR BHLH25"/>
    <property type="match status" value="1"/>
</dbReference>
<dbReference type="Pfam" id="PF22754">
    <property type="entry name" value="bHLH-TF_ACT-like_plant"/>
    <property type="match status" value="1"/>
</dbReference>
<dbReference type="Proteomes" id="UP001163823">
    <property type="component" value="Chromosome 10"/>
</dbReference>
<evidence type="ECO:0000256" key="1">
    <source>
        <dbReference type="ARBA" id="ARBA00004123"/>
    </source>
</evidence>
<proteinExistence type="predicted"/>
<gene>
    <name evidence="8" type="ORF">O6P43_024488</name>
</gene>
<dbReference type="InterPro" id="IPR011598">
    <property type="entry name" value="bHLH_dom"/>
</dbReference>
<dbReference type="EMBL" id="JARAOO010000010">
    <property type="protein sequence ID" value="KAJ7952683.1"/>
    <property type="molecule type" value="Genomic_DNA"/>
</dbReference>
<dbReference type="AlphaFoldDB" id="A0AAD7L6T7"/>
<evidence type="ECO:0000259" key="7">
    <source>
        <dbReference type="PROSITE" id="PS50888"/>
    </source>
</evidence>
<keyword evidence="4" id="KW-0539">Nucleus</keyword>
<keyword evidence="9" id="KW-1185">Reference proteome</keyword>
<organism evidence="8 9">
    <name type="scientific">Quillaja saponaria</name>
    <name type="common">Soap bark tree</name>
    <dbReference type="NCBI Taxonomy" id="32244"/>
    <lineage>
        <taxon>Eukaryota</taxon>
        <taxon>Viridiplantae</taxon>
        <taxon>Streptophyta</taxon>
        <taxon>Embryophyta</taxon>
        <taxon>Tracheophyta</taxon>
        <taxon>Spermatophyta</taxon>
        <taxon>Magnoliopsida</taxon>
        <taxon>eudicotyledons</taxon>
        <taxon>Gunneridae</taxon>
        <taxon>Pentapetalae</taxon>
        <taxon>rosids</taxon>
        <taxon>fabids</taxon>
        <taxon>Fabales</taxon>
        <taxon>Quillajaceae</taxon>
        <taxon>Quillaja</taxon>
    </lineage>
</organism>